<name>A0ABW2UB35_9BACT</name>
<keyword evidence="2" id="KW-1185">Reference proteome</keyword>
<dbReference type="EMBL" id="JBHTEK010000001">
    <property type="protein sequence ID" value="MFC7669296.1"/>
    <property type="molecule type" value="Genomic_DNA"/>
</dbReference>
<sequence length="45" mass="4672">MYCLVQPLPGLKVWSVMMRAVSPGATPVFGALAMVSKSDSSAVST</sequence>
<reference evidence="2" key="1">
    <citation type="journal article" date="2019" name="Int. J. Syst. Evol. Microbiol.">
        <title>The Global Catalogue of Microorganisms (GCM) 10K type strain sequencing project: providing services to taxonomists for standard genome sequencing and annotation.</title>
        <authorList>
            <consortium name="The Broad Institute Genomics Platform"/>
            <consortium name="The Broad Institute Genome Sequencing Center for Infectious Disease"/>
            <person name="Wu L."/>
            <person name="Ma J."/>
        </authorList>
    </citation>
    <scope>NUCLEOTIDE SEQUENCE [LARGE SCALE GENOMIC DNA]</scope>
    <source>
        <strain evidence="2">JCM 19635</strain>
    </source>
</reference>
<proteinExistence type="predicted"/>
<dbReference type="Proteomes" id="UP001596513">
    <property type="component" value="Unassembled WGS sequence"/>
</dbReference>
<comment type="caution">
    <text evidence="1">The sequence shown here is derived from an EMBL/GenBank/DDBJ whole genome shotgun (WGS) entry which is preliminary data.</text>
</comment>
<evidence type="ECO:0000313" key="2">
    <source>
        <dbReference type="Proteomes" id="UP001596513"/>
    </source>
</evidence>
<dbReference type="RefSeq" id="WP_380204806.1">
    <property type="nucleotide sequence ID" value="NZ_JBHTEK010000001.1"/>
</dbReference>
<organism evidence="1 2">
    <name type="scientific">Hymenobacter humi</name>
    <dbReference type="NCBI Taxonomy" id="1411620"/>
    <lineage>
        <taxon>Bacteria</taxon>
        <taxon>Pseudomonadati</taxon>
        <taxon>Bacteroidota</taxon>
        <taxon>Cytophagia</taxon>
        <taxon>Cytophagales</taxon>
        <taxon>Hymenobacteraceae</taxon>
        <taxon>Hymenobacter</taxon>
    </lineage>
</organism>
<gene>
    <name evidence="1" type="ORF">ACFQT0_19505</name>
</gene>
<protein>
    <submittedName>
        <fullName evidence="1">Uncharacterized protein</fullName>
    </submittedName>
</protein>
<accession>A0ABW2UB35</accession>
<evidence type="ECO:0000313" key="1">
    <source>
        <dbReference type="EMBL" id="MFC7669296.1"/>
    </source>
</evidence>